<evidence type="ECO:0000256" key="1">
    <source>
        <dbReference type="ARBA" id="ARBA00000553"/>
    </source>
</evidence>
<comment type="similarity">
    <text evidence="2 10">Belongs to the purine nucleoside phosphorylase YfiH/LACC1 family.</text>
</comment>
<evidence type="ECO:0000256" key="8">
    <source>
        <dbReference type="ARBA" id="ARBA00048968"/>
    </source>
</evidence>
<dbReference type="InterPro" id="IPR038371">
    <property type="entry name" value="Cu_polyphenol_OxRdtase_sf"/>
</dbReference>
<evidence type="ECO:0000313" key="12">
    <source>
        <dbReference type="Proteomes" id="UP000316093"/>
    </source>
</evidence>
<evidence type="ECO:0000256" key="4">
    <source>
        <dbReference type="ARBA" id="ARBA00022723"/>
    </source>
</evidence>
<evidence type="ECO:0000256" key="10">
    <source>
        <dbReference type="RuleBase" id="RU361274"/>
    </source>
</evidence>
<sequence>MVDAWIRPEWPAPEGVETAVSTRQGPGVSLGPYGRLNLGLRSGDDLGAVAANRASVVTALGLPAAPLWLKQVHGTDVADASVAAVPESEADAAVARGPGQVLAILTADCLPVLFASADGQVIGAAHAGWRGLAAGVLENTLKMMDAEGIQAWLGPAIGGRSYEVGEEVRDAFVAHDPGAAEAFEATRPGHWLCDLYVLARRRLAAAGITQVSGGGFDTFTDERLFSYRRDGAQSGRFASLIWTR</sequence>
<evidence type="ECO:0000256" key="6">
    <source>
        <dbReference type="ARBA" id="ARBA00022833"/>
    </source>
</evidence>
<dbReference type="GO" id="GO:0017061">
    <property type="term" value="F:S-methyl-5-thioadenosine phosphorylase activity"/>
    <property type="evidence" value="ECO:0007669"/>
    <property type="project" value="UniProtKB-EC"/>
</dbReference>
<dbReference type="InterPro" id="IPR011324">
    <property type="entry name" value="Cytotoxic_necrot_fac-like_cat"/>
</dbReference>
<dbReference type="KEGG" id="lpy:FIV34_17100"/>
<dbReference type="GO" id="GO:0016787">
    <property type="term" value="F:hydrolase activity"/>
    <property type="evidence" value="ECO:0007669"/>
    <property type="project" value="UniProtKB-KW"/>
</dbReference>
<name>A0A4Y5Z6K8_9GAMM</name>
<evidence type="ECO:0000256" key="9">
    <source>
        <dbReference type="ARBA" id="ARBA00049893"/>
    </source>
</evidence>
<dbReference type="OrthoDB" id="4279at2"/>
<dbReference type="EMBL" id="CP041046">
    <property type="protein sequence ID" value="QDE40804.1"/>
    <property type="molecule type" value="Genomic_DNA"/>
</dbReference>
<keyword evidence="3" id="KW-0808">Transferase</keyword>
<comment type="catalytic activity">
    <reaction evidence="8">
        <text>adenosine + phosphate = alpha-D-ribose 1-phosphate + adenine</text>
        <dbReference type="Rhea" id="RHEA:27642"/>
        <dbReference type="ChEBI" id="CHEBI:16335"/>
        <dbReference type="ChEBI" id="CHEBI:16708"/>
        <dbReference type="ChEBI" id="CHEBI:43474"/>
        <dbReference type="ChEBI" id="CHEBI:57720"/>
        <dbReference type="EC" id="2.4.2.1"/>
    </reaction>
    <physiologicalReaction direction="left-to-right" evidence="8">
        <dbReference type="Rhea" id="RHEA:27643"/>
    </physiologicalReaction>
</comment>
<proteinExistence type="inferred from homology"/>
<keyword evidence="6" id="KW-0862">Zinc</keyword>
<comment type="catalytic activity">
    <reaction evidence="7">
        <text>adenosine + H2O + H(+) = inosine + NH4(+)</text>
        <dbReference type="Rhea" id="RHEA:24408"/>
        <dbReference type="ChEBI" id="CHEBI:15377"/>
        <dbReference type="ChEBI" id="CHEBI:15378"/>
        <dbReference type="ChEBI" id="CHEBI:16335"/>
        <dbReference type="ChEBI" id="CHEBI:17596"/>
        <dbReference type="ChEBI" id="CHEBI:28938"/>
        <dbReference type="EC" id="3.5.4.4"/>
    </reaction>
    <physiologicalReaction direction="left-to-right" evidence="7">
        <dbReference type="Rhea" id="RHEA:24409"/>
    </physiologicalReaction>
</comment>
<keyword evidence="5" id="KW-0378">Hydrolase</keyword>
<dbReference type="Pfam" id="PF02578">
    <property type="entry name" value="Cu-oxidase_4"/>
    <property type="match status" value="1"/>
</dbReference>
<keyword evidence="12" id="KW-1185">Reference proteome</keyword>
<dbReference type="PANTHER" id="PTHR30616">
    <property type="entry name" value="UNCHARACTERIZED PROTEIN YFIH"/>
    <property type="match status" value="1"/>
</dbReference>
<reference evidence="11 12" key="1">
    <citation type="submission" date="2019-06" db="EMBL/GenBank/DDBJ databases">
        <title>A complete genome sequence for Luteibacter pinisoli MAH-14.</title>
        <authorList>
            <person name="Baltrus D.A."/>
        </authorList>
    </citation>
    <scope>NUCLEOTIDE SEQUENCE [LARGE SCALE GENOMIC DNA]</scope>
    <source>
        <strain evidence="11 12">MAH-14</strain>
    </source>
</reference>
<organism evidence="11 12">
    <name type="scientific">Luteibacter pinisoli</name>
    <dbReference type="NCBI Taxonomy" id="2589080"/>
    <lineage>
        <taxon>Bacteria</taxon>
        <taxon>Pseudomonadati</taxon>
        <taxon>Pseudomonadota</taxon>
        <taxon>Gammaproteobacteria</taxon>
        <taxon>Lysobacterales</taxon>
        <taxon>Rhodanobacteraceae</taxon>
        <taxon>Luteibacter</taxon>
    </lineage>
</organism>
<comment type="catalytic activity">
    <reaction evidence="9">
        <text>S-methyl-5'-thioadenosine + phosphate = 5-(methylsulfanyl)-alpha-D-ribose 1-phosphate + adenine</text>
        <dbReference type="Rhea" id="RHEA:11852"/>
        <dbReference type="ChEBI" id="CHEBI:16708"/>
        <dbReference type="ChEBI" id="CHEBI:17509"/>
        <dbReference type="ChEBI" id="CHEBI:43474"/>
        <dbReference type="ChEBI" id="CHEBI:58533"/>
        <dbReference type="EC" id="2.4.2.28"/>
    </reaction>
    <physiologicalReaction direction="left-to-right" evidence="9">
        <dbReference type="Rhea" id="RHEA:11853"/>
    </physiologicalReaction>
</comment>
<keyword evidence="4" id="KW-0479">Metal-binding</keyword>
<dbReference type="CDD" id="cd16833">
    <property type="entry name" value="YfiH"/>
    <property type="match status" value="1"/>
</dbReference>
<evidence type="ECO:0000256" key="7">
    <source>
        <dbReference type="ARBA" id="ARBA00047989"/>
    </source>
</evidence>
<dbReference type="RefSeq" id="WP_139984729.1">
    <property type="nucleotide sequence ID" value="NZ_CP041046.1"/>
</dbReference>
<dbReference type="GO" id="GO:0005507">
    <property type="term" value="F:copper ion binding"/>
    <property type="evidence" value="ECO:0007669"/>
    <property type="project" value="TreeGrafter"/>
</dbReference>
<protein>
    <recommendedName>
        <fullName evidence="10">Purine nucleoside phosphorylase</fullName>
    </recommendedName>
</protein>
<evidence type="ECO:0000256" key="5">
    <source>
        <dbReference type="ARBA" id="ARBA00022801"/>
    </source>
</evidence>
<accession>A0A4Y5Z6K8</accession>
<gene>
    <name evidence="11" type="primary">pgeF</name>
    <name evidence="11" type="ORF">FIV34_17100</name>
</gene>
<dbReference type="AlphaFoldDB" id="A0A4Y5Z6K8"/>
<evidence type="ECO:0000313" key="11">
    <source>
        <dbReference type="EMBL" id="QDE40804.1"/>
    </source>
</evidence>
<dbReference type="Gene3D" id="3.60.140.10">
    <property type="entry name" value="CNF1/YfiH-like putative cysteine hydrolases"/>
    <property type="match status" value="1"/>
</dbReference>
<comment type="catalytic activity">
    <reaction evidence="1">
        <text>inosine + phosphate = alpha-D-ribose 1-phosphate + hypoxanthine</text>
        <dbReference type="Rhea" id="RHEA:27646"/>
        <dbReference type="ChEBI" id="CHEBI:17368"/>
        <dbReference type="ChEBI" id="CHEBI:17596"/>
        <dbReference type="ChEBI" id="CHEBI:43474"/>
        <dbReference type="ChEBI" id="CHEBI:57720"/>
        <dbReference type="EC" id="2.4.2.1"/>
    </reaction>
    <physiologicalReaction direction="left-to-right" evidence="1">
        <dbReference type="Rhea" id="RHEA:27647"/>
    </physiologicalReaction>
</comment>
<dbReference type="PANTHER" id="PTHR30616:SF2">
    <property type="entry name" value="PURINE NUCLEOSIDE PHOSPHORYLASE LACC1"/>
    <property type="match status" value="1"/>
</dbReference>
<evidence type="ECO:0000256" key="2">
    <source>
        <dbReference type="ARBA" id="ARBA00007353"/>
    </source>
</evidence>
<evidence type="ECO:0000256" key="3">
    <source>
        <dbReference type="ARBA" id="ARBA00022679"/>
    </source>
</evidence>
<dbReference type="NCBIfam" id="TIGR00726">
    <property type="entry name" value="peptidoglycan editing factor PgeF"/>
    <property type="match status" value="1"/>
</dbReference>
<dbReference type="InterPro" id="IPR003730">
    <property type="entry name" value="Cu_polyphenol_OxRdtase"/>
</dbReference>
<dbReference type="Proteomes" id="UP000316093">
    <property type="component" value="Chromosome"/>
</dbReference>
<dbReference type="SUPFAM" id="SSF64438">
    <property type="entry name" value="CNF1/YfiH-like putative cysteine hydrolases"/>
    <property type="match status" value="1"/>
</dbReference>